<dbReference type="Proteomes" id="UP000252174">
    <property type="component" value="Unassembled WGS sequence"/>
</dbReference>
<dbReference type="RefSeq" id="WP_114482268.1">
    <property type="nucleotide sequence ID" value="NZ_QPJU01000002.1"/>
</dbReference>
<dbReference type="PROSITE" id="PS00061">
    <property type="entry name" value="ADH_SHORT"/>
    <property type="match status" value="1"/>
</dbReference>
<dbReference type="InterPro" id="IPR020904">
    <property type="entry name" value="Sc_DH/Rdtase_CS"/>
</dbReference>
<protein>
    <submittedName>
        <fullName evidence="2">2,3-dihydroxy-2,3-dihydro-p-cumate dehydrogenase</fullName>
    </submittedName>
</protein>
<comment type="similarity">
    <text evidence="1">Belongs to the short-chain dehydrogenases/reductases (SDR) family.</text>
</comment>
<gene>
    <name evidence="2" type="ORF">DFR45_10265</name>
</gene>
<keyword evidence="3" id="KW-1185">Reference proteome</keyword>
<dbReference type="PRINTS" id="PR00081">
    <property type="entry name" value="GDHRDH"/>
</dbReference>
<reference evidence="2 3" key="1">
    <citation type="submission" date="2018-07" db="EMBL/GenBank/DDBJ databases">
        <title>Genomic Encyclopedia of Type Strains, Phase IV (KMG-IV): sequencing the most valuable type-strain genomes for metagenomic binning, comparative biology and taxonomic classification.</title>
        <authorList>
            <person name="Goeker M."/>
        </authorList>
    </citation>
    <scope>NUCLEOTIDE SEQUENCE [LARGE SCALE GENOMIC DNA]</scope>
    <source>
        <strain evidence="2 3">DSM 100911</strain>
    </source>
</reference>
<evidence type="ECO:0000256" key="1">
    <source>
        <dbReference type="ARBA" id="ARBA00006484"/>
    </source>
</evidence>
<dbReference type="InterPro" id="IPR002347">
    <property type="entry name" value="SDR_fam"/>
</dbReference>
<sequence length="266" mass="27580">MNAGTSSGQDWAFKAQPHAGRVAVVTGAARGIGLEIALRLARDGARLALADADAAGLEASAAKVRATGAEVITAAGDLSLEATAEALMQATRDAFGRIDILVNNAGGGVILPFLEHTPQTLKQTIDRNLWTVLWCCRAALPTMQKQRYGRVIIIGADSVMSGLWAHAAYNAAKGGAHGLTTGLAREFARDGITVNTVAPCAVRTPQLEEIAAKDPALVERFVSIIPMGRAAEMAEVASMVSYVASPEAAFVTGQVISVNGGSTMRG</sequence>
<dbReference type="PANTHER" id="PTHR42879:SF2">
    <property type="entry name" value="3-OXOACYL-[ACYL-CARRIER-PROTEIN] REDUCTASE FABG"/>
    <property type="match status" value="1"/>
</dbReference>
<evidence type="ECO:0000313" key="2">
    <source>
        <dbReference type="EMBL" id="RCX10664.1"/>
    </source>
</evidence>
<dbReference type="InterPro" id="IPR036291">
    <property type="entry name" value="NAD(P)-bd_dom_sf"/>
</dbReference>
<dbReference type="InterPro" id="IPR050259">
    <property type="entry name" value="SDR"/>
</dbReference>
<comment type="caution">
    <text evidence="2">The sequence shown here is derived from an EMBL/GenBank/DDBJ whole genome shotgun (WGS) entry which is preliminary data.</text>
</comment>
<dbReference type="PRINTS" id="PR00080">
    <property type="entry name" value="SDRFAMILY"/>
</dbReference>
<dbReference type="AlphaFoldDB" id="A0A369AT67"/>
<accession>A0A369AT67</accession>
<dbReference type="GO" id="GO:0032787">
    <property type="term" value="P:monocarboxylic acid metabolic process"/>
    <property type="evidence" value="ECO:0007669"/>
    <property type="project" value="UniProtKB-ARBA"/>
</dbReference>
<dbReference type="EMBL" id="QPJU01000002">
    <property type="protein sequence ID" value="RCX10664.1"/>
    <property type="molecule type" value="Genomic_DNA"/>
</dbReference>
<evidence type="ECO:0000313" key="3">
    <source>
        <dbReference type="Proteomes" id="UP000252174"/>
    </source>
</evidence>
<dbReference type="OrthoDB" id="9809287at2"/>
<dbReference type="SUPFAM" id="SSF51735">
    <property type="entry name" value="NAD(P)-binding Rossmann-fold domains"/>
    <property type="match status" value="1"/>
</dbReference>
<dbReference type="FunFam" id="3.40.50.720:FF:000084">
    <property type="entry name" value="Short-chain dehydrogenase reductase"/>
    <property type="match status" value="1"/>
</dbReference>
<proteinExistence type="inferred from homology"/>
<name>A0A369AT67_9BURK</name>
<organism evidence="2 3">
    <name type="scientific">Extensimonas vulgaris</name>
    <dbReference type="NCBI Taxonomy" id="1031594"/>
    <lineage>
        <taxon>Bacteria</taxon>
        <taxon>Pseudomonadati</taxon>
        <taxon>Pseudomonadota</taxon>
        <taxon>Betaproteobacteria</taxon>
        <taxon>Burkholderiales</taxon>
        <taxon>Comamonadaceae</taxon>
        <taxon>Extensimonas</taxon>
    </lineage>
</organism>
<dbReference type="PANTHER" id="PTHR42879">
    <property type="entry name" value="3-OXOACYL-(ACYL-CARRIER-PROTEIN) REDUCTASE"/>
    <property type="match status" value="1"/>
</dbReference>
<dbReference type="Gene3D" id="3.40.50.720">
    <property type="entry name" value="NAD(P)-binding Rossmann-like Domain"/>
    <property type="match status" value="1"/>
</dbReference>
<dbReference type="Pfam" id="PF13561">
    <property type="entry name" value="adh_short_C2"/>
    <property type="match status" value="1"/>
</dbReference>